<evidence type="ECO:0000313" key="1">
    <source>
        <dbReference type="EMBL" id="GFC59938.1"/>
    </source>
</evidence>
<accession>A0A699QBB6</accession>
<comment type="caution">
    <text evidence="1">The sequence shown here is derived from an EMBL/GenBank/DDBJ whole genome shotgun (WGS) entry which is preliminary data.</text>
</comment>
<name>A0A699QBB6_TANCI</name>
<gene>
    <name evidence="1" type="ORF">Tci_831908</name>
</gene>
<proteinExistence type="predicted"/>
<dbReference type="AlphaFoldDB" id="A0A699QBB6"/>
<protein>
    <submittedName>
        <fullName evidence="1">Uncharacterized protein</fullName>
    </submittedName>
</protein>
<organism evidence="1">
    <name type="scientific">Tanacetum cinerariifolium</name>
    <name type="common">Dalmatian daisy</name>
    <name type="synonym">Chrysanthemum cinerariifolium</name>
    <dbReference type="NCBI Taxonomy" id="118510"/>
    <lineage>
        <taxon>Eukaryota</taxon>
        <taxon>Viridiplantae</taxon>
        <taxon>Streptophyta</taxon>
        <taxon>Embryophyta</taxon>
        <taxon>Tracheophyta</taxon>
        <taxon>Spermatophyta</taxon>
        <taxon>Magnoliopsida</taxon>
        <taxon>eudicotyledons</taxon>
        <taxon>Gunneridae</taxon>
        <taxon>Pentapetalae</taxon>
        <taxon>asterids</taxon>
        <taxon>campanulids</taxon>
        <taxon>Asterales</taxon>
        <taxon>Asteraceae</taxon>
        <taxon>Asteroideae</taxon>
        <taxon>Anthemideae</taxon>
        <taxon>Anthemidinae</taxon>
        <taxon>Tanacetum</taxon>
    </lineage>
</organism>
<reference evidence="1" key="1">
    <citation type="journal article" date="2019" name="Sci. Rep.">
        <title>Draft genome of Tanacetum cinerariifolium, the natural source of mosquito coil.</title>
        <authorList>
            <person name="Yamashiro T."/>
            <person name="Shiraishi A."/>
            <person name="Satake H."/>
            <person name="Nakayama K."/>
        </authorList>
    </citation>
    <scope>NUCLEOTIDE SEQUENCE</scope>
</reference>
<sequence>MKRKDGGAGSADRTTFVTSACGVGRILDHRNAMAFGQGIQGIEVKRGTGVMHRNDGLGARGDGALDQCSVCHQRVAVYIDEHGGRAQQADHVGGGDPGLRGRDDFIAWTDAQRKQGDVHGTRG</sequence>
<dbReference type="EMBL" id="BKCJ010983487">
    <property type="protein sequence ID" value="GFC59938.1"/>
    <property type="molecule type" value="Genomic_DNA"/>
</dbReference>